<evidence type="ECO:0000313" key="9">
    <source>
        <dbReference type="EMBL" id="CAF4033825.1"/>
    </source>
</evidence>
<reference evidence="8" key="1">
    <citation type="submission" date="2021-02" db="EMBL/GenBank/DDBJ databases">
        <authorList>
            <person name="Nowell W R."/>
        </authorList>
    </citation>
    <scope>NUCLEOTIDE SEQUENCE</scope>
</reference>
<dbReference type="AlphaFoldDB" id="A0A815IDY5"/>
<dbReference type="InterPro" id="IPR002569">
    <property type="entry name" value="Met_Sox_Rdtase_MsrA_dom"/>
</dbReference>
<organism evidence="8 11">
    <name type="scientific">Didymodactylos carnosus</name>
    <dbReference type="NCBI Taxonomy" id="1234261"/>
    <lineage>
        <taxon>Eukaryota</taxon>
        <taxon>Metazoa</taxon>
        <taxon>Spiralia</taxon>
        <taxon>Gnathifera</taxon>
        <taxon>Rotifera</taxon>
        <taxon>Eurotatoria</taxon>
        <taxon>Bdelloidea</taxon>
        <taxon>Philodinida</taxon>
        <taxon>Philodinidae</taxon>
        <taxon>Didymodactylos</taxon>
    </lineage>
</organism>
<evidence type="ECO:0000313" key="11">
    <source>
        <dbReference type="Proteomes" id="UP000663829"/>
    </source>
</evidence>
<protein>
    <recommendedName>
        <fullName evidence="2">peptide-methionine (S)-S-oxide reductase</fullName>
        <ecNumber evidence="2">1.8.4.11</ecNumber>
    </recommendedName>
    <alternativeName>
        <fullName evidence="4">Peptide-methionine (S)-S-oxide reductase</fullName>
    </alternativeName>
</protein>
<evidence type="ECO:0000256" key="3">
    <source>
        <dbReference type="ARBA" id="ARBA00023002"/>
    </source>
</evidence>
<dbReference type="EC" id="1.8.4.11" evidence="2"/>
<evidence type="ECO:0000259" key="6">
    <source>
        <dbReference type="Pfam" id="PF01625"/>
    </source>
</evidence>
<dbReference type="PANTHER" id="PTHR43774:SF1">
    <property type="entry name" value="PEPTIDE METHIONINE SULFOXIDE REDUCTASE MSRA 2"/>
    <property type="match status" value="1"/>
</dbReference>
<dbReference type="GO" id="GO:0008113">
    <property type="term" value="F:peptide-methionine (S)-S-oxide reductase activity"/>
    <property type="evidence" value="ECO:0007669"/>
    <property type="project" value="UniProtKB-EC"/>
</dbReference>
<keyword evidence="5" id="KW-0472">Membrane</keyword>
<evidence type="ECO:0000256" key="5">
    <source>
        <dbReference type="SAM" id="Phobius"/>
    </source>
</evidence>
<evidence type="ECO:0000256" key="4">
    <source>
        <dbReference type="ARBA" id="ARBA00030643"/>
    </source>
</evidence>
<dbReference type="SUPFAM" id="SSF55068">
    <property type="entry name" value="Peptide methionine sulfoxide reductase"/>
    <property type="match status" value="1"/>
</dbReference>
<dbReference type="InterPro" id="IPR036509">
    <property type="entry name" value="Met_Sox_Rdtase_MsrA_sf"/>
</dbReference>
<dbReference type="Proteomes" id="UP000681722">
    <property type="component" value="Unassembled WGS sequence"/>
</dbReference>
<dbReference type="EMBL" id="CAJOBC010073316">
    <property type="protein sequence ID" value="CAF4250008.1"/>
    <property type="molecule type" value="Genomic_DNA"/>
</dbReference>
<dbReference type="EMBL" id="CAJNOQ010015711">
    <property type="protein sequence ID" value="CAF1367053.1"/>
    <property type="molecule type" value="Genomic_DNA"/>
</dbReference>
<evidence type="ECO:0000256" key="2">
    <source>
        <dbReference type="ARBA" id="ARBA00012502"/>
    </source>
</evidence>
<feature type="transmembrane region" description="Helical" evidence="5">
    <location>
        <begin position="21"/>
        <end position="47"/>
    </location>
</feature>
<accession>A0A815IDY5</accession>
<dbReference type="PANTHER" id="PTHR43774">
    <property type="entry name" value="PEPTIDE METHIONINE SULFOXIDE REDUCTASE"/>
    <property type="match status" value="1"/>
</dbReference>
<dbReference type="HAMAP" id="MF_01401">
    <property type="entry name" value="MsrA"/>
    <property type="match status" value="1"/>
</dbReference>
<name>A0A815IDY5_9BILA</name>
<evidence type="ECO:0000313" key="8">
    <source>
        <dbReference type="EMBL" id="CAF1367053.1"/>
    </source>
</evidence>
<dbReference type="OrthoDB" id="77405at2759"/>
<evidence type="ECO:0000313" key="10">
    <source>
        <dbReference type="EMBL" id="CAF4250008.1"/>
    </source>
</evidence>
<keyword evidence="5" id="KW-0812">Transmembrane</keyword>
<dbReference type="Proteomes" id="UP000682733">
    <property type="component" value="Unassembled WGS sequence"/>
</dbReference>
<keyword evidence="3" id="KW-0560">Oxidoreductase</keyword>
<dbReference type="Pfam" id="PF01625">
    <property type="entry name" value="PMSR"/>
    <property type="match status" value="1"/>
</dbReference>
<dbReference type="EMBL" id="CAJOBA010036999">
    <property type="protein sequence ID" value="CAF4033825.1"/>
    <property type="molecule type" value="Genomic_DNA"/>
</dbReference>
<dbReference type="NCBIfam" id="TIGR00401">
    <property type="entry name" value="msrA"/>
    <property type="match status" value="1"/>
</dbReference>
<evidence type="ECO:0000313" key="7">
    <source>
        <dbReference type="EMBL" id="CAF1225689.1"/>
    </source>
</evidence>
<dbReference type="Gene3D" id="3.30.1060.10">
    <property type="entry name" value="Peptide methionine sulphoxide reductase MsrA"/>
    <property type="match status" value="1"/>
</dbReference>
<proteinExistence type="inferred from homology"/>
<dbReference type="Proteomes" id="UP000663829">
    <property type="component" value="Unassembled WGS sequence"/>
</dbReference>
<comment type="caution">
    <text evidence="8">The sequence shown here is derived from an EMBL/GenBank/DDBJ whole genome shotgun (WGS) entry which is preliminary data.</text>
</comment>
<keyword evidence="11" id="KW-1185">Reference proteome</keyword>
<gene>
    <name evidence="8" type="ORF">GPM918_LOCUS31666</name>
    <name evidence="7" type="ORF">OVA965_LOCUS25132</name>
    <name evidence="10" type="ORF">SRO942_LOCUS32315</name>
    <name evidence="9" type="ORF">TMI583_LOCUS25859</name>
</gene>
<sequence length="232" mass="26355">MSPQQDKGRKERTTEKNDGYIRILYGYMHILRVCVGCITLFIFHLPLMGSVLQQPKQEDEDTASANNGDIEFATVGAGCFWGTEKFFRKQFGTKLISGFVGYMGGSSKAHYEEVCTGTTNDAEVLQVSFDPNKLQYKDLVHFFFRIHDPTTLNKQGNDRGTQYRSVIFTHTNEQQTIAEEVRNQVQASGKVKGQIVTQIQPADGLQFYKGEPAHQRYLENNPGGYCNHKLYY</sequence>
<keyword evidence="5" id="KW-1133">Transmembrane helix</keyword>
<comment type="similarity">
    <text evidence="1">Belongs to the MsrA Met sulfoxide reductase family.</text>
</comment>
<evidence type="ECO:0000256" key="1">
    <source>
        <dbReference type="ARBA" id="ARBA00005591"/>
    </source>
</evidence>
<dbReference type="Proteomes" id="UP000677228">
    <property type="component" value="Unassembled WGS sequence"/>
</dbReference>
<dbReference type="EMBL" id="CAJNOK010015454">
    <property type="protein sequence ID" value="CAF1225689.1"/>
    <property type="molecule type" value="Genomic_DNA"/>
</dbReference>
<feature type="domain" description="Peptide methionine sulphoxide reductase MsrA" evidence="6">
    <location>
        <begin position="73"/>
        <end position="227"/>
    </location>
</feature>